<gene>
    <name evidence="2" type="ORF">GHT07_21155</name>
</gene>
<proteinExistence type="predicted"/>
<protein>
    <submittedName>
        <fullName evidence="2">Uncharacterized protein</fullName>
    </submittedName>
</protein>
<dbReference type="Proteomes" id="UP000487350">
    <property type="component" value="Unassembled WGS sequence"/>
</dbReference>
<evidence type="ECO:0000313" key="2">
    <source>
        <dbReference type="EMBL" id="MRD49785.1"/>
    </source>
</evidence>
<dbReference type="RefSeq" id="WP_153587076.1">
    <property type="nucleotide sequence ID" value="NZ_WJBU01000034.1"/>
</dbReference>
<organism evidence="2 3">
    <name type="scientific">Caenimonas koreensis DSM 17982</name>
    <dbReference type="NCBI Taxonomy" id="1121255"/>
    <lineage>
        <taxon>Bacteria</taxon>
        <taxon>Pseudomonadati</taxon>
        <taxon>Pseudomonadota</taxon>
        <taxon>Betaproteobacteria</taxon>
        <taxon>Burkholderiales</taxon>
        <taxon>Comamonadaceae</taxon>
        <taxon>Caenimonas</taxon>
    </lineage>
</organism>
<keyword evidence="3" id="KW-1185">Reference proteome</keyword>
<dbReference type="AlphaFoldDB" id="A0A844AZL9"/>
<evidence type="ECO:0000256" key="1">
    <source>
        <dbReference type="SAM" id="MobiDB-lite"/>
    </source>
</evidence>
<reference evidence="2 3" key="1">
    <citation type="submission" date="2019-11" db="EMBL/GenBank/DDBJ databases">
        <title>Caenimonas koreensis gen. nov., sp. nov., isolated from activated sludge.</title>
        <authorList>
            <person name="Seung H.R."/>
        </authorList>
    </citation>
    <scope>NUCLEOTIDE SEQUENCE [LARGE SCALE GENOMIC DNA]</scope>
    <source>
        <strain evidence="2 3">EMB320</strain>
    </source>
</reference>
<comment type="caution">
    <text evidence="2">The sequence shown here is derived from an EMBL/GenBank/DDBJ whole genome shotgun (WGS) entry which is preliminary data.</text>
</comment>
<accession>A0A844AZL9</accession>
<name>A0A844AZL9_9BURK</name>
<sequence length="122" mass="13320">MKQRSNHIEVFVDGIEGILVGRQNSKIPFTSFGPDWDGDEENSERVLTVVVATDTLVGICLELLTRIAEEKDGLLTGLQQDATAFSEAVSHPLIQQLADQSKPKKSAKASEKVSSVVKAKRK</sequence>
<evidence type="ECO:0000313" key="3">
    <source>
        <dbReference type="Proteomes" id="UP000487350"/>
    </source>
</evidence>
<feature type="region of interest" description="Disordered" evidence="1">
    <location>
        <begin position="97"/>
        <end position="122"/>
    </location>
</feature>
<dbReference type="EMBL" id="WJBU01000034">
    <property type="protein sequence ID" value="MRD49785.1"/>
    <property type="molecule type" value="Genomic_DNA"/>
</dbReference>
<feature type="compositionally biased region" description="Low complexity" evidence="1">
    <location>
        <begin position="112"/>
        <end position="122"/>
    </location>
</feature>